<reference evidence="4 5" key="1">
    <citation type="submission" date="2019-04" db="EMBL/GenBank/DDBJ databases">
        <authorList>
            <person name="Li Y."/>
            <person name="Wang J."/>
        </authorList>
    </citation>
    <scope>NUCLEOTIDE SEQUENCE [LARGE SCALE GENOMIC DNA]</scope>
    <source>
        <strain evidence="4 5">DSM 14668</strain>
    </source>
</reference>
<dbReference type="Proteomes" id="UP000309215">
    <property type="component" value="Unassembled WGS sequence"/>
</dbReference>
<evidence type="ECO:0000256" key="2">
    <source>
        <dbReference type="SAM" id="SignalP"/>
    </source>
</evidence>
<feature type="domain" description="Outer membrane protein beta-barrel" evidence="3">
    <location>
        <begin position="44"/>
        <end position="195"/>
    </location>
</feature>
<feature type="signal peptide" evidence="2">
    <location>
        <begin position="1"/>
        <end position="24"/>
    </location>
</feature>
<gene>
    <name evidence="4" type="ORF">E8A74_09465</name>
</gene>
<sequence length="204" mass="21199">MTTGRIVAALVAFAALGAPTLAHAQDTRRGLPPADQPAIRQIPRPTAFSVEGGAGIVGFLGGVGSLGPGWNVRVTGMINDRWAVEGNYLGSANTRADTRTQLVMTSVDAGFRYNLADANRLPLQPFIVGGVGYAGFAGRYGDGFTLVIPVGVGADRMLTESIKVGARFNYRPAFFDNLGSSLTPAGDEPGADTWTLLAQIGGGF</sequence>
<evidence type="ECO:0000313" key="4">
    <source>
        <dbReference type="EMBL" id="TKD10231.1"/>
    </source>
</evidence>
<keyword evidence="1 2" id="KW-0732">Signal</keyword>
<name>A0A4U1JHP2_9BACT</name>
<evidence type="ECO:0000313" key="5">
    <source>
        <dbReference type="Proteomes" id="UP000309215"/>
    </source>
</evidence>
<dbReference type="InterPro" id="IPR027385">
    <property type="entry name" value="Beta-barrel_OMP"/>
</dbReference>
<dbReference type="InterPro" id="IPR011250">
    <property type="entry name" value="OMP/PagP_B-barrel"/>
</dbReference>
<evidence type="ECO:0000256" key="1">
    <source>
        <dbReference type="ARBA" id="ARBA00022729"/>
    </source>
</evidence>
<dbReference type="AlphaFoldDB" id="A0A4U1JHP2"/>
<protein>
    <recommendedName>
        <fullName evidence="3">Outer membrane protein beta-barrel domain-containing protein</fullName>
    </recommendedName>
</protein>
<dbReference type="Pfam" id="PF13505">
    <property type="entry name" value="OMP_b-brl"/>
    <property type="match status" value="1"/>
</dbReference>
<evidence type="ECO:0000259" key="3">
    <source>
        <dbReference type="Pfam" id="PF13505"/>
    </source>
</evidence>
<accession>A0A4U1JHP2</accession>
<feature type="chain" id="PRO_5021029450" description="Outer membrane protein beta-barrel domain-containing protein" evidence="2">
    <location>
        <begin position="25"/>
        <end position="204"/>
    </location>
</feature>
<organism evidence="4 5">
    <name type="scientific">Polyangium fumosum</name>
    <dbReference type="NCBI Taxonomy" id="889272"/>
    <lineage>
        <taxon>Bacteria</taxon>
        <taxon>Pseudomonadati</taxon>
        <taxon>Myxococcota</taxon>
        <taxon>Polyangia</taxon>
        <taxon>Polyangiales</taxon>
        <taxon>Polyangiaceae</taxon>
        <taxon>Polyangium</taxon>
    </lineage>
</organism>
<dbReference type="RefSeq" id="WP_136928631.1">
    <property type="nucleotide sequence ID" value="NZ_SSMQ01000007.1"/>
</dbReference>
<dbReference type="OrthoDB" id="5511832at2"/>
<keyword evidence="5" id="KW-1185">Reference proteome</keyword>
<dbReference type="SUPFAM" id="SSF56925">
    <property type="entry name" value="OMPA-like"/>
    <property type="match status" value="1"/>
</dbReference>
<dbReference type="EMBL" id="SSMQ01000007">
    <property type="protein sequence ID" value="TKD10231.1"/>
    <property type="molecule type" value="Genomic_DNA"/>
</dbReference>
<dbReference type="Gene3D" id="2.40.160.20">
    <property type="match status" value="1"/>
</dbReference>
<comment type="caution">
    <text evidence="4">The sequence shown here is derived from an EMBL/GenBank/DDBJ whole genome shotgun (WGS) entry which is preliminary data.</text>
</comment>
<proteinExistence type="predicted"/>